<dbReference type="GO" id="GO:0006334">
    <property type="term" value="P:nucleosome assembly"/>
    <property type="evidence" value="ECO:0007669"/>
    <property type="project" value="Ensembl"/>
</dbReference>
<evidence type="ECO:0000313" key="12">
    <source>
        <dbReference type="Ensembl" id="ENSGALP00010009340.1"/>
    </source>
</evidence>
<evidence type="ECO:0000256" key="7">
    <source>
        <dbReference type="ARBA" id="ARBA00022833"/>
    </source>
</evidence>
<feature type="domain" description="MYND-type" evidence="11">
    <location>
        <begin position="49"/>
        <end position="87"/>
    </location>
</feature>
<dbReference type="GO" id="GO:0008270">
    <property type="term" value="F:zinc ion binding"/>
    <property type="evidence" value="ECO:0007669"/>
    <property type="project" value="UniProtKB-KW"/>
</dbReference>
<reference evidence="12" key="1">
    <citation type="submission" date="2020-11" db="EMBL/GenBank/DDBJ databases">
        <title>Gallus gallus (Chicken) genome, bGalGal1, GRCg7b, maternal haplotype autosomes + Z &amp; W.</title>
        <authorList>
            <person name="Warren W."/>
            <person name="Formenti G."/>
            <person name="Fedrigo O."/>
            <person name="Haase B."/>
            <person name="Mountcastle J."/>
            <person name="Balacco J."/>
            <person name="Tracey A."/>
            <person name="Schneider V."/>
            <person name="Okimoto R."/>
            <person name="Cheng H."/>
            <person name="Hawken R."/>
            <person name="Howe K."/>
            <person name="Jarvis E.D."/>
        </authorList>
    </citation>
    <scope>NUCLEOTIDE SEQUENCE [LARGE SCALE GENOMIC DNA]</scope>
    <source>
        <strain evidence="12">Broiler</strain>
    </source>
</reference>
<dbReference type="GO" id="GO:0045944">
    <property type="term" value="P:positive regulation of transcription by RNA polymerase II"/>
    <property type="evidence" value="ECO:0007669"/>
    <property type="project" value="Ensembl"/>
</dbReference>
<dbReference type="InterPro" id="IPR002893">
    <property type="entry name" value="Znf_MYND"/>
</dbReference>
<dbReference type="InterPro" id="IPR011990">
    <property type="entry name" value="TPR-like_helical_dom_sf"/>
</dbReference>
<gene>
    <name evidence="12" type="primary">SMYD3</name>
</gene>
<dbReference type="AlphaFoldDB" id="A0A8V0XMB6"/>
<dbReference type="PROSITE" id="PS50865">
    <property type="entry name" value="ZF_MYND_2"/>
    <property type="match status" value="1"/>
</dbReference>
<dbReference type="GO" id="GO:0045184">
    <property type="term" value="P:establishment of protein localization"/>
    <property type="evidence" value="ECO:0007669"/>
    <property type="project" value="Ensembl"/>
</dbReference>
<name>A0A8V0XMB6_CHICK</name>
<dbReference type="Pfam" id="PF01753">
    <property type="entry name" value="zf-MYND"/>
    <property type="match status" value="1"/>
</dbReference>
<dbReference type="Pfam" id="PF00856">
    <property type="entry name" value="SET"/>
    <property type="match status" value="1"/>
</dbReference>
<dbReference type="PANTHER" id="PTHR12197">
    <property type="entry name" value="HISTONE-LYSINE N-METHYLTRANSFERASE SMYD"/>
    <property type="match status" value="1"/>
</dbReference>
<dbReference type="GO" id="GO:0071549">
    <property type="term" value="P:cellular response to dexamethasone stimulus"/>
    <property type="evidence" value="ECO:0007669"/>
    <property type="project" value="Ensembl"/>
</dbReference>
<dbReference type="GO" id="GO:0014904">
    <property type="term" value="P:myotube cell development"/>
    <property type="evidence" value="ECO:0007669"/>
    <property type="project" value="Ensembl"/>
</dbReference>
<evidence type="ECO:0000256" key="2">
    <source>
        <dbReference type="ARBA" id="ARBA00022603"/>
    </source>
</evidence>
<evidence type="ECO:0000256" key="5">
    <source>
        <dbReference type="ARBA" id="ARBA00022723"/>
    </source>
</evidence>
<dbReference type="InterPro" id="IPR046341">
    <property type="entry name" value="SET_dom_sf"/>
</dbReference>
<dbReference type="GO" id="GO:0001162">
    <property type="term" value="F:RNA polymerase II intronic transcription regulatory region sequence-specific DNA binding"/>
    <property type="evidence" value="ECO:0007669"/>
    <property type="project" value="Ensembl"/>
</dbReference>
<dbReference type="GO" id="GO:0000993">
    <property type="term" value="F:RNA polymerase II complex binding"/>
    <property type="evidence" value="ECO:0007669"/>
    <property type="project" value="Ensembl"/>
</dbReference>
<comment type="catalytic activity">
    <reaction evidence="8">
        <text>L-lysyl(4)-[histone H3] + 3 S-adenosyl-L-methionine = N(6),N(6),N(6)-trimethyl-L-lysyl(4)-[histone H3] + 3 S-adenosyl-L-homocysteine + 3 H(+)</text>
        <dbReference type="Rhea" id="RHEA:60260"/>
        <dbReference type="Rhea" id="RHEA-COMP:15537"/>
        <dbReference type="Rhea" id="RHEA-COMP:15547"/>
        <dbReference type="ChEBI" id="CHEBI:15378"/>
        <dbReference type="ChEBI" id="CHEBI:29969"/>
        <dbReference type="ChEBI" id="CHEBI:57856"/>
        <dbReference type="ChEBI" id="CHEBI:59789"/>
        <dbReference type="ChEBI" id="CHEBI:61961"/>
        <dbReference type="EC" id="2.1.1.354"/>
    </reaction>
</comment>
<dbReference type="InterPro" id="IPR044420">
    <property type="entry name" value="SMYD3_SET"/>
</dbReference>
<evidence type="ECO:0000256" key="4">
    <source>
        <dbReference type="ARBA" id="ARBA00022691"/>
    </source>
</evidence>
<evidence type="ECO:0000256" key="8">
    <source>
        <dbReference type="ARBA" id="ARBA00047571"/>
    </source>
</evidence>
<dbReference type="GO" id="GO:0140999">
    <property type="term" value="F:histone H3K4 trimethyltransferase activity"/>
    <property type="evidence" value="ECO:0007669"/>
    <property type="project" value="UniProtKB-EC"/>
</dbReference>
<evidence type="ECO:0000313" key="13">
    <source>
        <dbReference type="Proteomes" id="UP000000539"/>
    </source>
</evidence>
<accession>A0A8V0XMB6</accession>
<dbReference type="PROSITE" id="PS50280">
    <property type="entry name" value="SET"/>
    <property type="match status" value="1"/>
</dbReference>
<dbReference type="GO" id="GO:0140939">
    <property type="term" value="F:histone H4 methyltransferase activity"/>
    <property type="evidence" value="ECO:0007669"/>
    <property type="project" value="Ensembl"/>
</dbReference>
<evidence type="ECO:0000256" key="3">
    <source>
        <dbReference type="ARBA" id="ARBA00022679"/>
    </source>
</evidence>
<keyword evidence="5" id="KW-0479">Metal-binding</keyword>
<dbReference type="PROSITE" id="PS01360">
    <property type="entry name" value="ZF_MYND_1"/>
    <property type="match status" value="1"/>
</dbReference>
<dbReference type="Gene3D" id="6.10.140.2220">
    <property type="match status" value="1"/>
</dbReference>
<proteinExistence type="predicted"/>
<evidence type="ECO:0000256" key="1">
    <source>
        <dbReference type="ARBA" id="ARBA00012182"/>
    </source>
</evidence>
<keyword evidence="2" id="KW-0489">Methyltransferase</keyword>
<evidence type="ECO:0000259" key="10">
    <source>
        <dbReference type="PROSITE" id="PS50280"/>
    </source>
</evidence>
<dbReference type="SUPFAM" id="SSF82199">
    <property type="entry name" value="SET domain"/>
    <property type="match status" value="1"/>
</dbReference>
<keyword evidence="4" id="KW-0949">S-adenosyl-L-methionine</keyword>
<keyword evidence="13" id="KW-1185">Reference proteome</keyword>
<evidence type="ECO:0000256" key="9">
    <source>
        <dbReference type="PROSITE-ProRule" id="PRU00134"/>
    </source>
</evidence>
<dbReference type="FunFam" id="2.170.270.10:FF:000013">
    <property type="entry name" value="Histone-lysine N-methyltransferase SMYD1 isoform 1"/>
    <property type="match status" value="1"/>
</dbReference>
<feature type="domain" description="SET" evidence="10">
    <location>
        <begin position="4"/>
        <end position="265"/>
    </location>
</feature>
<dbReference type="GeneTree" id="ENSGT00940000156766"/>
<dbReference type="GO" id="GO:0005654">
    <property type="term" value="C:nucleoplasm"/>
    <property type="evidence" value="ECO:0007669"/>
    <property type="project" value="Ensembl"/>
</dbReference>
<dbReference type="Gene3D" id="1.25.40.10">
    <property type="entry name" value="Tetratricopeptide repeat domain"/>
    <property type="match status" value="1"/>
</dbReference>
<evidence type="ECO:0000259" key="11">
    <source>
        <dbReference type="PROSITE" id="PS50865"/>
    </source>
</evidence>
<dbReference type="EC" id="2.1.1.354" evidence="1"/>
<keyword evidence="3" id="KW-0808">Transferase</keyword>
<dbReference type="Ensembl" id="ENSGALT00010016423.1">
    <property type="protein sequence ID" value="ENSGALP00010009340.1"/>
    <property type="gene ID" value="ENSGALG00010006922.1"/>
</dbReference>
<dbReference type="SMART" id="SM00317">
    <property type="entry name" value="SET"/>
    <property type="match status" value="1"/>
</dbReference>
<dbReference type="InterPro" id="IPR001214">
    <property type="entry name" value="SET_dom"/>
</dbReference>
<protein>
    <recommendedName>
        <fullName evidence="1">[histone H3]-lysine(4) N-trimethyltransferase</fullName>
        <ecNumber evidence="1">2.1.1.354</ecNumber>
    </recommendedName>
</protein>
<dbReference type="CDD" id="cd19203">
    <property type="entry name" value="SET_SMYD3"/>
    <property type="match status" value="1"/>
</dbReference>
<dbReference type="FunCoup" id="A0A8V0XMB6">
    <property type="interactions" value="154"/>
</dbReference>
<dbReference type="GO" id="GO:0005829">
    <property type="term" value="C:cytosol"/>
    <property type="evidence" value="ECO:0007669"/>
    <property type="project" value="Ensembl"/>
</dbReference>
<organism evidence="12 13">
    <name type="scientific">Gallus gallus</name>
    <name type="common">Chicken</name>
    <dbReference type="NCBI Taxonomy" id="9031"/>
    <lineage>
        <taxon>Eukaryota</taxon>
        <taxon>Metazoa</taxon>
        <taxon>Chordata</taxon>
        <taxon>Craniata</taxon>
        <taxon>Vertebrata</taxon>
        <taxon>Euteleostomi</taxon>
        <taxon>Archelosauria</taxon>
        <taxon>Archosauria</taxon>
        <taxon>Dinosauria</taxon>
        <taxon>Saurischia</taxon>
        <taxon>Theropoda</taxon>
        <taxon>Coelurosauria</taxon>
        <taxon>Aves</taxon>
        <taxon>Neognathae</taxon>
        <taxon>Galloanserae</taxon>
        <taxon>Galliformes</taxon>
        <taxon>Phasianidae</taxon>
        <taxon>Phasianinae</taxon>
        <taxon>Gallus</taxon>
    </lineage>
</organism>
<dbReference type="Gene3D" id="1.10.220.160">
    <property type="match status" value="1"/>
</dbReference>
<dbReference type="OrthoDB" id="265717at2759"/>
<dbReference type="PANTHER" id="PTHR12197:SF288">
    <property type="entry name" value="HISTONE-LYSINE N-METHYLTRANSFERASE SMYD3"/>
    <property type="match status" value="1"/>
</dbReference>
<dbReference type="Gene3D" id="1.25.40.970">
    <property type="match status" value="1"/>
</dbReference>
<sequence>MEVPALERFLSPGKGSGLRSRRQVRPGELLYRAEPFAYVVTKEQLGGVCEQCLQRNEHLHRCSQCKVAKYCGKSCQKEAWLDHKRECKCLQNVKPNFPPDSVRLAGRIVFKLLRQSACLSERLYSFKDLQSNAEQLSEEMKEGLGHLAHTLQLYLRAEIQDASHLPPAIDFFQIFTKNRCLNLVSVMLHQLLCLEGPQYEGWVTCNCFTISNGEMQDVGVGLYPSMSLLNHSCDPNCVIIFEGYQLLLRSIREIQIGEELTISYIESLMPTSERQKQLKRQYCFECDCCLCQDQEKDAKKLAGEEPAWKEVKDAVNEVKYPKSKEEWEKVLAKCQHLLSSHTSHLPDTNIYQLKLLDCAMDACINLEAWEQALCYGSRTLGPYRLYYPDFHPLRAVQLMRVGKLQYSQGMLPQALGTLKQAYDIMKVTHGTDHSLMQALMDLKEQCEAMMKLH</sequence>
<keyword evidence="7" id="KW-0862">Zinc</keyword>
<dbReference type="InterPro" id="IPR050869">
    <property type="entry name" value="H3K4_H4K5_MeTrfase"/>
</dbReference>
<dbReference type="GO" id="GO:0000978">
    <property type="term" value="F:RNA polymerase II cis-regulatory region sequence-specific DNA binding"/>
    <property type="evidence" value="ECO:0007669"/>
    <property type="project" value="Ensembl"/>
</dbReference>
<dbReference type="GO" id="GO:0032259">
    <property type="term" value="P:methylation"/>
    <property type="evidence" value="ECO:0007669"/>
    <property type="project" value="UniProtKB-KW"/>
</dbReference>
<dbReference type="Gene3D" id="2.170.270.10">
    <property type="entry name" value="SET domain"/>
    <property type="match status" value="1"/>
</dbReference>
<dbReference type="SUPFAM" id="SSF48452">
    <property type="entry name" value="TPR-like"/>
    <property type="match status" value="1"/>
</dbReference>
<evidence type="ECO:0000256" key="6">
    <source>
        <dbReference type="ARBA" id="ARBA00022771"/>
    </source>
</evidence>
<keyword evidence="6 9" id="KW-0863">Zinc-finger</keyword>
<reference evidence="12" key="2">
    <citation type="submission" date="2025-08" db="UniProtKB">
        <authorList>
            <consortium name="Ensembl"/>
        </authorList>
    </citation>
    <scope>IDENTIFICATION</scope>
    <source>
        <strain evidence="12">broiler</strain>
    </source>
</reference>
<dbReference type="GO" id="GO:0140954">
    <property type="term" value="F:histone H3K36 dimethyltransferase activity"/>
    <property type="evidence" value="ECO:0007669"/>
    <property type="project" value="Ensembl"/>
</dbReference>
<reference evidence="12" key="3">
    <citation type="submission" date="2025-09" db="UniProtKB">
        <authorList>
            <consortium name="Ensembl"/>
        </authorList>
    </citation>
    <scope>IDENTIFICATION</scope>
    <source>
        <strain evidence="12">broiler</strain>
    </source>
</reference>
<dbReference type="GO" id="GO:0005634">
    <property type="term" value="C:nucleus"/>
    <property type="evidence" value="ECO:0000318"/>
    <property type="project" value="GO_Central"/>
</dbReference>
<dbReference type="Proteomes" id="UP000000539">
    <property type="component" value="Chromosome 3"/>
</dbReference>